<feature type="domain" description="Thioredoxin" evidence="1">
    <location>
        <begin position="55"/>
        <end position="132"/>
    </location>
</feature>
<dbReference type="EMBL" id="BAABLM010000002">
    <property type="protein sequence ID" value="GAA4672342.1"/>
    <property type="molecule type" value="Genomic_DNA"/>
</dbReference>
<dbReference type="InterPro" id="IPR013766">
    <property type="entry name" value="Thioredoxin_domain"/>
</dbReference>
<accession>A0ABP8VWA7</accession>
<dbReference type="Gene3D" id="3.40.30.10">
    <property type="entry name" value="Glutaredoxin"/>
    <property type="match status" value="1"/>
</dbReference>
<gene>
    <name evidence="2" type="ORF">GCM10025780_15620</name>
</gene>
<comment type="caution">
    <text evidence="2">The sequence shown here is derived from an EMBL/GenBank/DDBJ whole genome shotgun (WGS) entry which is preliminary data.</text>
</comment>
<name>A0ABP8VWA7_9MICO</name>
<dbReference type="CDD" id="cd02947">
    <property type="entry name" value="TRX_family"/>
    <property type="match status" value="1"/>
</dbReference>
<dbReference type="Proteomes" id="UP001501295">
    <property type="component" value="Unassembled WGS sequence"/>
</dbReference>
<dbReference type="RefSeq" id="WP_345375110.1">
    <property type="nucleotide sequence ID" value="NZ_BAABLM010000002.1"/>
</dbReference>
<proteinExistence type="predicted"/>
<keyword evidence="3" id="KW-1185">Reference proteome</keyword>
<reference evidence="3" key="1">
    <citation type="journal article" date="2019" name="Int. J. Syst. Evol. Microbiol.">
        <title>The Global Catalogue of Microorganisms (GCM) 10K type strain sequencing project: providing services to taxonomists for standard genome sequencing and annotation.</title>
        <authorList>
            <consortium name="The Broad Institute Genomics Platform"/>
            <consortium name="The Broad Institute Genome Sequencing Center for Infectious Disease"/>
            <person name="Wu L."/>
            <person name="Ma J."/>
        </authorList>
    </citation>
    <scope>NUCLEOTIDE SEQUENCE [LARGE SCALE GENOMIC DNA]</scope>
    <source>
        <strain evidence="3">JCM 18956</strain>
    </source>
</reference>
<evidence type="ECO:0000313" key="2">
    <source>
        <dbReference type="EMBL" id="GAA4672342.1"/>
    </source>
</evidence>
<protein>
    <recommendedName>
        <fullName evidence="1">Thioredoxin domain-containing protein</fullName>
    </recommendedName>
</protein>
<dbReference type="Pfam" id="PF00085">
    <property type="entry name" value="Thioredoxin"/>
    <property type="match status" value="1"/>
</dbReference>
<organism evidence="2 3">
    <name type="scientific">Frondihabitans cladoniiphilus</name>
    <dbReference type="NCBI Taxonomy" id="715785"/>
    <lineage>
        <taxon>Bacteria</taxon>
        <taxon>Bacillati</taxon>
        <taxon>Actinomycetota</taxon>
        <taxon>Actinomycetes</taxon>
        <taxon>Micrococcales</taxon>
        <taxon>Microbacteriaceae</taxon>
        <taxon>Frondihabitans</taxon>
    </lineage>
</organism>
<evidence type="ECO:0000313" key="3">
    <source>
        <dbReference type="Proteomes" id="UP001501295"/>
    </source>
</evidence>
<evidence type="ECO:0000259" key="1">
    <source>
        <dbReference type="Pfam" id="PF00085"/>
    </source>
</evidence>
<dbReference type="InterPro" id="IPR036249">
    <property type="entry name" value="Thioredoxin-like_sf"/>
</dbReference>
<sequence>MNPALVVILLVALLALATVAGLVGRSRAGRVKASGGSETVAVSELVPGESGGTAATLLQFSTEFCSTCGPTGVQLEKLATEFAGVRHVDVDITHRPDLARRFDILQSPTTLVLDGDGAIRARIGGSPRLADLRTRLAGLVAVGARTAGTAAPATTTAPTTREAS</sequence>
<dbReference type="SUPFAM" id="SSF52833">
    <property type="entry name" value="Thioredoxin-like"/>
    <property type="match status" value="1"/>
</dbReference>